<comment type="caution">
    <text evidence="4">The sequence shown here is derived from an EMBL/GenBank/DDBJ whole genome shotgun (WGS) entry which is preliminary data.</text>
</comment>
<dbReference type="Proteomes" id="UP001217417">
    <property type="component" value="Unassembled WGS sequence"/>
</dbReference>
<keyword evidence="1" id="KW-0560">Oxidoreductase</keyword>
<organism evidence="4 5">
    <name type="scientific">Lipomyces tetrasporus</name>
    <dbReference type="NCBI Taxonomy" id="54092"/>
    <lineage>
        <taxon>Eukaryota</taxon>
        <taxon>Fungi</taxon>
        <taxon>Dikarya</taxon>
        <taxon>Ascomycota</taxon>
        <taxon>Saccharomycotina</taxon>
        <taxon>Lipomycetes</taxon>
        <taxon>Lipomycetales</taxon>
        <taxon>Lipomycetaceae</taxon>
        <taxon>Lipomyces</taxon>
    </lineage>
</organism>
<dbReference type="CDD" id="cd05288">
    <property type="entry name" value="PGDH"/>
    <property type="match status" value="1"/>
</dbReference>
<feature type="domain" description="Oxidoreductase N-terminal" evidence="3">
    <location>
        <begin position="2"/>
        <end position="73"/>
    </location>
</feature>
<dbReference type="PANTHER" id="PTHR43205:SF19">
    <property type="entry name" value="ENOYL REDUCTASE (ER) DOMAIN-CONTAINING PROTEIN"/>
    <property type="match status" value="1"/>
</dbReference>
<dbReference type="SUPFAM" id="SSF51735">
    <property type="entry name" value="NAD(P)-binding Rossmann-fold domains"/>
    <property type="match status" value="1"/>
</dbReference>
<dbReference type="Pfam" id="PF16884">
    <property type="entry name" value="ADH_N_2"/>
    <property type="match status" value="1"/>
</dbReference>
<dbReference type="Pfam" id="PF00107">
    <property type="entry name" value="ADH_zinc_N"/>
    <property type="match status" value="1"/>
</dbReference>
<dbReference type="RefSeq" id="XP_056042472.1">
    <property type="nucleotide sequence ID" value="XM_056190531.1"/>
</dbReference>
<feature type="domain" description="Alcohol dehydrogenase-like C-terminal" evidence="2">
    <location>
        <begin position="122"/>
        <end position="205"/>
    </location>
</feature>
<evidence type="ECO:0008006" key="6">
    <source>
        <dbReference type="Google" id="ProtNLM"/>
    </source>
</evidence>
<dbReference type="Gene3D" id="3.90.180.10">
    <property type="entry name" value="Medium-chain alcohol dehydrogenases, catalytic domain"/>
    <property type="match status" value="1"/>
</dbReference>
<dbReference type="InterPro" id="IPR011032">
    <property type="entry name" value="GroES-like_sf"/>
</dbReference>
<gene>
    <name evidence="4" type="ORF">POJ06DRAFT_296078</name>
</gene>
<dbReference type="Gene3D" id="3.40.50.720">
    <property type="entry name" value="NAD(P)-binding Rossmann-like Domain"/>
    <property type="match status" value="1"/>
</dbReference>
<evidence type="ECO:0000259" key="3">
    <source>
        <dbReference type="Pfam" id="PF16884"/>
    </source>
</evidence>
<dbReference type="InterPro" id="IPR036291">
    <property type="entry name" value="NAD(P)-bd_dom_sf"/>
</dbReference>
<protein>
    <recommendedName>
        <fullName evidence="6">Alcohol dehydrogenase</fullName>
    </recommendedName>
</protein>
<keyword evidence="5" id="KW-1185">Reference proteome</keyword>
<evidence type="ECO:0000313" key="4">
    <source>
        <dbReference type="EMBL" id="KAJ8099022.1"/>
    </source>
</evidence>
<sequence>MYLSNDPAQRLLIDANINPARHYSVLVKVGEVITSYASISAVVESKSKNLPVGTVVSAMGGWLEYSVMPAEACLPLKPIGDLPLTHYAGVFGVAGVTAYHGLVDIVQAGPNDAVVVSGAAGAIGSTVVQIAMHMLGCKKVIDIAGTDAKCKWVETLCADVSLNYKSPTFKEDLDKAAEGFVEVLFDNVGGQILDLVLKVMKKNGQNWYDVIAMRLQIRGLVVTDATPARFTEIIGALIKGYQEGKLKAREDGQTIVETTFEDIPKTWMRLWDGRSTGKL</sequence>
<dbReference type="PANTHER" id="PTHR43205">
    <property type="entry name" value="PROSTAGLANDIN REDUCTASE"/>
    <property type="match status" value="1"/>
</dbReference>
<dbReference type="GO" id="GO:0016628">
    <property type="term" value="F:oxidoreductase activity, acting on the CH-CH group of donors, NAD or NADP as acceptor"/>
    <property type="evidence" value="ECO:0007669"/>
    <property type="project" value="InterPro"/>
</dbReference>
<dbReference type="GeneID" id="80885697"/>
<evidence type="ECO:0000256" key="1">
    <source>
        <dbReference type="ARBA" id="ARBA00023002"/>
    </source>
</evidence>
<proteinExistence type="predicted"/>
<dbReference type="AlphaFoldDB" id="A0AAD7VQK3"/>
<dbReference type="InterPro" id="IPR045010">
    <property type="entry name" value="MDR_fam"/>
</dbReference>
<evidence type="ECO:0000313" key="5">
    <source>
        <dbReference type="Proteomes" id="UP001217417"/>
    </source>
</evidence>
<reference evidence="4" key="1">
    <citation type="submission" date="2023-03" db="EMBL/GenBank/DDBJ databases">
        <title>Near-Complete genome sequence of Lipomyces tetrasporous NRRL Y-64009, an oleaginous yeast capable of growing on lignocellulosic hydrolysates.</title>
        <authorList>
            <consortium name="Lawrence Berkeley National Laboratory"/>
            <person name="Jagtap S.S."/>
            <person name="Liu J.-J."/>
            <person name="Walukiewicz H.E."/>
            <person name="Pangilinan J."/>
            <person name="Lipzen A."/>
            <person name="Ahrendt S."/>
            <person name="Koriabine M."/>
            <person name="Cobaugh K."/>
            <person name="Salamov A."/>
            <person name="Yoshinaga Y."/>
            <person name="Ng V."/>
            <person name="Daum C."/>
            <person name="Grigoriev I.V."/>
            <person name="Slininger P.J."/>
            <person name="Dien B.S."/>
            <person name="Jin Y.-S."/>
            <person name="Rao C.V."/>
        </authorList>
    </citation>
    <scope>NUCLEOTIDE SEQUENCE</scope>
    <source>
        <strain evidence="4">NRRL Y-64009</strain>
    </source>
</reference>
<dbReference type="InterPro" id="IPR013149">
    <property type="entry name" value="ADH-like_C"/>
</dbReference>
<name>A0AAD7VQK3_9ASCO</name>
<dbReference type="InterPro" id="IPR041694">
    <property type="entry name" value="ADH_N_2"/>
</dbReference>
<dbReference type="SUPFAM" id="SSF50129">
    <property type="entry name" value="GroES-like"/>
    <property type="match status" value="1"/>
</dbReference>
<dbReference type="EMBL" id="JARPMG010000007">
    <property type="protein sequence ID" value="KAJ8099022.1"/>
    <property type="molecule type" value="Genomic_DNA"/>
</dbReference>
<accession>A0AAD7VQK3</accession>
<evidence type="ECO:0000259" key="2">
    <source>
        <dbReference type="Pfam" id="PF00107"/>
    </source>
</evidence>